<dbReference type="KEGG" id="clec:106662192"/>
<reference evidence="14" key="1">
    <citation type="submission" date="2022-01" db="UniProtKB">
        <authorList>
            <consortium name="EnsemblMetazoa"/>
        </authorList>
    </citation>
    <scope>IDENTIFICATION</scope>
</reference>
<dbReference type="GO" id="GO:0004314">
    <property type="term" value="F:[acyl-carrier-protein] S-malonyltransferase activity"/>
    <property type="evidence" value="ECO:0007669"/>
    <property type="project" value="UniProtKB-EC"/>
</dbReference>
<dbReference type="AlphaFoldDB" id="A0A8I6RE61"/>
<dbReference type="InterPro" id="IPR001227">
    <property type="entry name" value="Ac_transferase_dom_sf"/>
</dbReference>
<evidence type="ECO:0000256" key="9">
    <source>
        <dbReference type="ARBA" id="ARBA00023128"/>
    </source>
</evidence>
<keyword evidence="5" id="KW-0808">Transferase</keyword>
<dbReference type="InterPro" id="IPR014043">
    <property type="entry name" value="Acyl_transferase_dom"/>
</dbReference>
<comment type="pathway">
    <text evidence="2">Lipid metabolism; fatty acid biosynthesis.</text>
</comment>
<protein>
    <recommendedName>
        <fullName evidence="3">[acyl-carrier-protein] S-malonyltransferase</fullName>
        <ecNumber evidence="3">2.3.1.39</ecNumber>
    </recommendedName>
    <alternativeName>
        <fullName evidence="12">[Acyl-carrier-protein] malonyltransferase</fullName>
    </alternativeName>
</protein>
<evidence type="ECO:0000256" key="12">
    <source>
        <dbReference type="ARBA" id="ARBA00077751"/>
    </source>
</evidence>
<feature type="domain" description="Malonyl-CoA:ACP transacylase (MAT)" evidence="13">
    <location>
        <begin position="98"/>
        <end position="392"/>
    </location>
</feature>
<organism evidence="14 15">
    <name type="scientific">Cimex lectularius</name>
    <name type="common">Bed bug</name>
    <name type="synonym">Acanthia lectularia</name>
    <dbReference type="NCBI Taxonomy" id="79782"/>
    <lineage>
        <taxon>Eukaryota</taxon>
        <taxon>Metazoa</taxon>
        <taxon>Ecdysozoa</taxon>
        <taxon>Arthropoda</taxon>
        <taxon>Hexapoda</taxon>
        <taxon>Insecta</taxon>
        <taxon>Pterygota</taxon>
        <taxon>Neoptera</taxon>
        <taxon>Paraneoptera</taxon>
        <taxon>Hemiptera</taxon>
        <taxon>Heteroptera</taxon>
        <taxon>Panheteroptera</taxon>
        <taxon>Cimicomorpha</taxon>
        <taxon>Cimicidae</taxon>
        <taxon>Cimex</taxon>
    </lineage>
</organism>
<dbReference type="SUPFAM" id="SSF55048">
    <property type="entry name" value="Probable ACP-binding domain of malonyl-CoA ACP transacylase"/>
    <property type="match status" value="1"/>
</dbReference>
<dbReference type="Gene3D" id="3.30.70.250">
    <property type="entry name" value="Malonyl-CoA ACP transacylase, ACP-binding"/>
    <property type="match status" value="1"/>
</dbReference>
<evidence type="ECO:0000256" key="4">
    <source>
        <dbReference type="ARBA" id="ARBA00022516"/>
    </source>
</evidence>
<dbReference type="Proteomes" id="UP000494040">
    <property type="component" value="Unassembled WGS sequence"/>
</dbReference>
<dbReference type="EC" id="2.3.1.39" evidence="3"/>
<dbReference type="SMART" id="SM00827">
    <property type="entry name" value="PKS_AT"/>
    <property type="match status" value="1"/>
</dbReference>
<dbReference type="Pfam" id="PF00698">
    <property type="entry name" value="Acyl_transf_1"/>
    <property type="match status" value="1"/>
</dbReference>
<dbReference type="EnsemblMetazoa" id="XM_014386069.2">
    <property type="protein sequence ID" value="XP_014241555.1"/>
    <property type="gene ID" value="LOC106662192"/>
</dbReference>
<dbReference type="GO" id="GO:0005739">
    <property type="term" value="C:mitochondrion"/>
    <property type="evidence" value="ECO:0007669"/>
    <property type="project" value="UniProtKB-SubCell"/>
</dbReference>
<keyword evidence="6" id="KW-0276">Fatty acid metabolism</keyword>
<dbReference type="OrthoDB" id="541883at2759"/>
<dbReference type="InterPro" id="IPR016036">
    <property type="entry name" value="Malonyl_transacylase_ACP-bd"/>
</dbReference>
<evidence type="ECO:0000256" key="7">
    <source>
        <dbReference type="ARBA" id="ARBA00022946"/>
    </source>
</evidence>
<evidence type="ECO:0000313" key="14">
    <source>
        <dbReference type="EnsemblMetazoa" id="XP_014241555.1"/>
    </source>
</evidence>
<dbReference type="PANTHER" id="PTHR47170">
    <property type="entry name" value="MALONYL-COA ACP TRANSACYLASE, ACP-BINDING"/>
    <property type="match status" value="1"/>
</dbReference>
<evidence type="ECO:0000256" key="2">
    <source>
        <dbReference type="ARBA" id="ARBA00005194"/>
    </source>
</evidence>
<dbReference type="SUPFAM" id="SSF52151">
    <property type="entry name" value="FabD/lysophospholipase-like"/>
    <property type="match status" value="1"/>
</dbReference>
<keyword evidence="4" id="KW-0444">Lipid biosynthesis</keyword>
<keyword evidence="8" id="KW-0443">Lipid metabolism</keyword>
<evidence type="ECO:0000256" key="3">
    <source>
        <dbReference type="ARBA" id="ARBA00013258"/>
    </source>
</evidence>
<dbReference type="InterPro" id="IPR052760">
    <property type="entry name" value="Mitochondrial_malonyltrans"/>
</dbReference>
<dbReference type="PANTHER" id="PTHR47170:SF2">
    <property type="entry name" value="MALONYL-COA:ACP TRANSACYLASE (MAT) DOMAIN-CONTAINING PROTEIN"/>
    <property type="match status" value="1"/>
</dbReference>
<comment type="similarity">
    <text evidence="11">Belongs to the type II malonyltransferase family.</text>
</comment>
<evidence type="ECO:0000256" key="6">
    <source>
        <dbReference type="ARBA" id="ARBA00022832"/>
    </source>
</evidence>
<dbReference type="OMA" id="AANYNCP"/>
<accession>A0A8I6RE61</accession>
<name>A0A8I6RE61_CIMLE</name>
<keyword evidence="10" id="KW-0275">Fatty acid biosynthesis</keyword>
<evidence type="ECO:0000256" key="1">
    <source>
        <dbReference type="ARBA" id="ARBA00004173"/>
    </source>
</evidence>
<evidence type="ECO:0000313" key="15">
    <source>
        <dbReference type="Proteomes" id="UP000494040"/>
    </source>
</evidence>
<evidence type="ECO:0000256" key="11">
    <source>
        <dbReference type="ARBA" id="ARBA00061523"/>
    </source>
</evidence>
<evidence type="ECO:0000256" key="8">
    <source>
        <dbReference type="ARBA" id="ARBA00023098"/>
    </source>
</evidence>
<dbReference type="InterPro" id="IPR016035">
    <property type="entry name" value="Acyl_Trfase/lysoPLipase"/>
</dbReference>
<dbReference type="Gene3D" id="3.40.366.10">
    <property type="entry name" value="Malonyl-Coenzyme A Acyl Carrier Protein, domain 2"/>
    <property type="match status" value="1"/>
</dbReference>
<dbReference type="FunFam" id="3.30.70.250:FF:000005">
    <property type="entry name" value="Malonyl-CoA-acyl carrier protein transacylase, mitochondrial"/>
    <property type="match status" value="1"/>
</dbReference>
<dbReference type="UniPathway" id="UPA00094"/>
<sequence>MVKYVCRTWSFYRSVFIRGFSRCNIANSHESPEQNVKGKSAKEMLEESSMIDEVEVTESKEEVWATSPYPKIQGSDKRNQALFSFRPRVDPRDTSIILFPGQGTQFVGMGKNLMKIPAVKDLFEEANHILRYNLMDICLNGPKEKLNRTEFAQPAILVCSLAALERLKEEKPKAIENCCATAGFSLGELTALIFAEAIKFEQALRLVRVRAESMQLAAEMEEGAMVMVMFSPDSKLSFACKSAKEYAISEGIPNAYCGVSNYLFPHSKIIAGHEKAIKYLEENKDKFNLKRMKRLQVSGAFHTPLMQPAIEPFVEALKKTKIYEPTIAVHSNVDGKHYQNANHIKKQLPKQILAPVKWEQTLHILYERPKDMPFPQTYECGPGQSLSTILKMVNVKAHENCFNVPA</sequence>
<evidence type="ECO:0000256" key="10">
    <source>
        <dbReference type="ARBA" id="ARBA00023160"/>
    </source>
</evidence>
<evidence type="ECO:0000259" key="13">
    <source>
        <dbReference type="SMART" id="SM00827"/>
    </source>
</evidence>
<keyword evidence="9" id="KW-0496">Mitochondrion</keyword>
<dbReference type="GO" id="GO:0006633">
    <property type="term" value="P:fatty acid biosynthetic process"/>
    <property type="evidence" value="ECO:0007669"/>
    <property type="project" value="UniProtKB-UniPathway"/>
</dbReference>
<keyword evidence="15" id="KW-1185">Reference proteome</keyword>
<evidence type="ECO:0000256" key="5">
    <source>
        <dbReference type="ARBA" id="ARBA00022679"/>
    </source>
</evidence>
<dbReference type="GeneID" id="106662192"/>
<proteinExistence type="inferred from homology"/>
<dbReference type="RefSeq" id="XP_014241555.1">
    <property type="nucleotide sequence ID" value="XM_014386069.2"/>
</dbReference>
<keyword evidence="7" id="KW-0809">Transit peptide</keyword>
<dbReference type="CTD" id="39910"/>
<comment type="subcellular location">
    <subcellularLocation>
        <location evidence="1">Mitochondrion</location>
    </subcellularLocation>
</comment>